<dbReference type="EMBL" id="JADIMR010000005">
    <property type="protein sequence ID" value="MBO8446190.1"/>
    <property type="molecule type" value="Genomic_DNA"/>
</dbReference>
<dbReference type="Pfam" id="PF14125">
    <property type="entry name" value="DUF4292"/>
    <property type="match status" value="1"/>
</dbReference>
<organism evidence="2 3">
    <name type="scientific">Candidatus Enterocola intestinipullorum</name>
    <dbReference type="NCBI Taxonomy" id="2840783"/>
    <lineage>
        <taxon>Bacteria</taxon>
        <taxon>Pseudomonadati</taxon>
        <taxon>Bacteroidota</taxon>
        <taxon>Bacteroidia</taxon>
        <taxon>Bacteroidales</taxon>
        <taxon>Candidatus Enterocola</taxon>
    </lineage>
</organism>
<proteinExistence type="predicted"/>
<evidence type="ECO:0000313" key="2">
    <source>
        <dbReference type="EMBL" id="MBO8446190.1"/>
    </source>
</evidence>
<dbReference type="InterPro" id="IPR025634">
    <property type="entry name" value="DUF4292"/>
</dbReference>
<reference evidence="2" key="2">
    <citation type="journal article" date="2021" name="PeerJ">
        <title>Extensive microbial diversity within the chicken gut microbiome revealed by metagenomics and culture.</title>
        <authorList>
            <person name="Gilroy R."/>
            <person name="Ravi A."/>
            <person name="Getino M."/>
            <person name="Pursley I."/>
            <person name="Horton D.L."/>
            <person name="Alikhan N.F."/>
            <person name="Baker D."/>
            <person name="Gharbi K."/>
            <person name="Hall N."/>
            <person name="Watson M."/>
            <person name="Adriaenssens E.M."/>
            <person name="Foster-Nyarko E."/>
            <person name="Jarju S."/>
            <person name="Secka A."/>
            <person name="Antonio M."/>
            <person name="Oren A."/>
            <person name="Chaudhuri R.R."/>
            <person name="La Ragione R."/>
            <person name="Hildebrand F."/>
            <person name="Pallen M.J."/>
        </authorList>
    </citation>
    <scope>NUCLEOTIDE SEQUENCE</scope>
    <source>
        <strain evidence="2">D3-1215</strain>
    </source>
</reference>
<dbReference type="PROSITE" id="PS51257">
    <property type="entry name" value="PROKAR_LIPOPROTEIN"/>
    <property type="match status" value="1"/>
</dbReference>
<keyword evidence="1" id="KW-0732">Signal</keyword>
<sequence length="268" mass="29825">MSNKQKRFLSRACLVICLVLPFAMLQSCKTKQPAAEPAAGQQEISDLTTLEQRHKNFRNLTAKAEVSFGGSVFSLSGTLRLVPDSAMMISVQPVFGIEMARVLCTQDSIFVVNKFNKNYFSASYSDIYSKGGLDLQMIQGLFCNMPWGLSQGDFSMSRYDRNSYVVTSDGGIESTFLIDDEGSVLRTTVENRARNLFLLAEYSDFMPVKQRGDYPLQTKLVYSDGKNNITVSVRTSSVTFDRKVNVGISIPSGYKKAGLEDLMKLLPF</sequence>
<gene>
    <name evidence="2" type="ORF">IAC32_00375</name>
</gene>
<comment type="caution">
    <text evidence="2">The sequence shown here is derived from an EMBL/GenBank/DDBJ whole genome shotgun (WGS) entry which is preliminary data.</text>
</comment>
<feature type="signal peptide" evidence="1">
    <location>
        <begin position="1"/>
        <end position="25"/>
    </location>
</feature>
<evidence type="ECO:0000313" key="3">
    <source>
        <dbReference type="Proteomes" id="UP000823637"/>
    </source>
</evidence>
<accession>A0A9D9H9K7</accession>
<feature type="chain" id="PRO_5039272012" evidence="1">
    <location>
        <begin position="26"/>
        <end position="268"/>
    </location>
</feature>
<name>A0A9D9H9K7_9BACT</name>
<evidence type="ECO:0000256" key="1">
    <source>
        <dbReference type="SAM" id="SignalP"/>
    </source>
</evidence>
<reference evidence="2" key="1">
    <citation type="submission" date="2020-10" db="EMBL/GenBank/DDBJ databases">
        <authorList>
            <person name="Gilroy R."/>
        </authorList>
    </citation>
    <scope>NUCLEOTIDE SEQUENCE</scope>
    <source>
        <strain evidence="2">D3-1215</strain>
    </source>
</reference>
<dbReference type="AlphaFoldDB" id="A0A9D9H9K7"/>
<dbReference type="Proteomes" id="UP000823637">
    <property type="component" value="Unassembled WGS sequence"/>
</dbReference>
<protein>
    <submittedName>
        <fullName evidence="2">DUF4292 domain-containing protein</fullName>
    </submittedName>
</protein>